<comment type="cofactor">
    <cofactor evidence="4">
        <name>Mn(2+)</name>
        <dbReference type="ChEBI" id="CHEBI:29035"/>
    </cofactor>
</comment>
<organism evidence="5 7">
    <name type="scientific">Fusicatenibacter saccharivorans</name>
    <dbReference type="NCBI Taxonomy" id="1150298"/>
    <lineage>
        <taxon>Bacteria</taxon>
        <taxon>Bacillati</taxon>
        <taxon>Bacillota</taxon>
        <taxon>Clostridia</taxon>
        <taxon>Lachnospirales</taxon>
        <taxon>Lachnospiraceae</taxon>
        <taxon>Fusicatenibacter</taxon>
    </lineage>
</organism>
<dbReference type="HAMAP" id="MF_01854">
    <property type="entry name" value="FBPase_class3"/>
    <property type="match status" value="1"/>
</dbReference>
<reference evidence="6" key="2">
    <citation type="submission" date="2022-01" db="EMBL/GenBank/DDBJ databases">
        <title>Collection of gut derived symbiotic bacterial strains cultured from healthy donors.</title>
        <authorList>
            <person name="Lin H."/>
            <person name="Kohout C."/>
            <person name="Waligurski E."/>
            <person name="Pamer E.G."/>
        </authorList>
    </citation>
    <scope>NUCLEOTIDE SEQUENCE</scope>
    <source>
        <strain evidence="6">DFI.5.49</strain>
    </source>
</reference>
<evidence type="ECO:0000256" key="2">
    <source>
        <dbReference type="ARBA" id="ARBA00023211"/>
    </source>
</evidence>
<protein>
    <recommendedName>
        <fullName evidence="4">Fructose-1,6-bisphosphatase class 3</fullName>
        <shortName evidence="4">FBPase class 3</shortName>
        <ecNumber evidence="4">3.1.3.11</ecNumber>
    </recommendedName>
    <alternativeName>
        <fullName evidence="4">D-fructose-1,6-bisphosphate 1-phosphohydrolase class 3</fullName>
    </alternativeName>
</protein>
<comment type="similarity">
    <text evidence="4">Belongs to the FBPase class 3 family.</text>
</comment>
<accession>A0A174CTA5</accession>
<evidence type="ECO:0000256" key="3">
    <source>
        <dbReference type="ARBA" id="ARBA00023277"/>
    </source>
</evidence>
<reference evidence="5 7" key="1">
    <citation type="submission" date="2015-09" db="EMBL/GenBank/DDBJ databases">
        <authorList>
            <consortium name="Pathogen Informatics"/>
        </authorList>
    </citation>
    <scope>NUCLEOTIDE SEQUENCE [LARGE SCALE GENOMIC DNA]</scope>
    <source>
        <strain evidence="5 7">2789STDY5608849</strain>
    </source>
</reference>
<dbReference type="Proteomes" id="UP001199915">
    <property type="component" value="Unassembled WGS sequence"/>
</dbReference>
<dbReference type="UniPathway" id="UPA00138"/>
<sequence>MENEKNYLEYLAELYPTIEKAATEIINLQSVINLPKGTEHFLSDIHGEYEAFSHVLRNGSGAVRKKIDDVFGHTLGISEKRALATLIYYPRERLEMEKKQQEDIDDWYKVMLYRLIDVCKIVSSKYTRAKVRKALPADYGYIIEELITEKPEVLDKEAYYEAIIQTILEIGSAENFIIAVAELIQRLVVDHLHIIGDIFDRGPEPYKIMDCLMNYHSLDIQWGNHDVLWMGAATGQPACVASTIRICLHYGNLDVLEDGYGINMLPLATFALETYGDDPCECFAAKGGEDSGNSQQMLERRMHKAITVMQLKLENRLIRENPEYGMENRRLLEQIDYQNGTVTIGEKTYALRDKSFPTIDPAHPDELTEKEAEVLDKLIFAFRNSEKLQAHVDFLLKKGSLYRVYNGNLLYHGCMPMNEDGTLKEVQVDGKKYKGKALYDILEHNVRRAFVSRDPKKREQGRNTLWYLWTAPNSPLYGRDKMTTFERYFLAEKETWTEVKNAYYRLIEKEETADRILQEFGLAGENVHIINGHVPVHQSAGESPVKCGGKVLIIDGGFCRAYHKETGIAGYTLIYNSYGLSLTAHEPFESTEKAIQEEKDIVSRQVAVRYNMKRQLVGDTDQGRQIRQRIRELKELIEAYRTAQLKELL</sequence>
<dbReference type="Pfam" id="PF06874">
    <property type="entry name" value="FBPase_2"/>
    <property type="match status" value="1"/>
</dbReference>
<dbReference type="Gene3D" id="3.60.21.10">
    <property type="match status" value="1"/>
</dbReference>
<comment type="catalytic activity">
    <reaction evidence="4">
        <text>beta-D-fructose 1,6-bisphosphate + H2O = beta-D-fructose 6-phosphate + phosphate</text>
        <dbReference type="Rhea" id="RHEA:11064"/>
        <dbReference type="ChEBI" id="CHEBI:15377"/>
        <dbReference type="ChEBI" id="CHEBI:32966"/>
        <dbReference type="ChEBI" id="CHEBI:43474"/>
        <dbReference type="ChEBI" id="CHEBI:57634"/>
        <dbReference type="EC" id="3.1.3.11"/>
    </reaction>
</comment>
<keyword evidence="1 4" id="KW-0378">Hydrolase</keyword>
<keyword evidence="3 4" id="KW-0119">Carbohydrate metabolism</keyword>
<name>A0A174CTA5_9FIRM</name>
<evidence type="ECO:0000256" key="4">
    <source>
        <dbReference type="HAMAP-Rule" id="MF_01854"/>
    </source>
</evidence>
<dbReference type="GO" id="GO:0006094">
    <property type="term" value="P:gluconeogenesis"/>
    <property type="evidence" value="ECO:0007669"/>
    <property type="project" value="UniProtKB-UniRule"/>
</dbReference>
<keyword evidence="2 4" id="KW-0464">Manganese</keyword>
<evidence type="ECO:0000313" key="5">
    <source>
        <dbReference type="EMBL" id="CUO16413.1"/>
    </source>
</evidence>
<dbReference type="RefSeq" id="WP_055227271.1">
    <property type="nucleotide sequence ID" value="NZ_CYYV01000006.1"/>
</dbReference>
<gene>
    <name evidence="4 5" type="primary">fbp</name>
    <name evidence="5" type="ORF">ERS852406_01396</name>
    <name evidence="6" type="ORF">L0N21_05715</name>
</gene>
<dbReference type="EC" id="3.1.3.11" evidence="4"/>
<dbReference type="EMBL" id="CYYV01000006">
    <property type="protein sequence ID" value="CUO16413.1"/>
    <property type="molecule type" value="Genomic_DNA"/>
</dbReference>
<evidence type="ECO:0000313" key="7">
    <source>
        <dbReference type="Proteomes" id="UP000095706"/>
    </source>
</evidence>
<evidence type="ECO:0000313" key="6">
    <source>
        <dbReference type="EMBL" id="MCG4765005.1"/>
    </source>
</evidence>
<proteinExistence type="inferred from homology"/>
<dbReference type="AlphaFoldDB" id="A0A174CTA5"/>
<dbReference type="SUPFAM" id="SSF56300">
    <property type="entry name" value="Metallo-dependent phosphatases"/>
    <property type="match status" value="2"/>
</dbReference>
<dbReference type="InterPro" id="IPR009164">
    <property type="entry name" value="FBPtase_class3"/>
</dbReference>
<dbReference type="InterPro" id="IPR029052">
    <property type="entry name" value="Metallo-depent_PP-like"/>
</dbReference>
<evidence type="ECO:0000256" key="1">
    <source>
        <dbReference type="ARBA" id="ARBA00022801"/>
    </source>
</evidence>
<dbReference type="Proteomes" id="UP000095706">
    <property type="component" value="Unassembled WGS sequence"/>
</dbReference>
<dbReference type="PIRSF" id="PIRSF000906">
    <property type="entry name" value="FBPtase_Bacill"/>
    <property type="match status" value="1"/>
</dbReference>
<dbReference type="GO" id="GO:0042132">
    <property type="term" value="F:fructose 1,6-bisphosphate 1-phosphatase activity"/>
    <property type="evidence" value="ECO:0007669"/>
    <property type="project" value="UniProtKB-UniRule"/>
</dbReference>
<comment type="pathway">
    <text evidence="4">Carbohydrate biosynthesis; gluconeogenesis.</text>
</comment>
<dbReference type="EMBL" id="JAKNFS010000006">
    <property type="protein sequence ID" value="MCG4765005.1"/>
    <property type="molecule type" value="Genomic_DNA"/>
</dbReference>